<proteinExistence type="inferred from homology"/>
<dbReference type="SUPFAM" id="SSF53335">
    <property type="entry name" value="S-adenosyl-L-methionine-dependent methyltransferases"/>
    <property type="match status" value="1"/>
</dbReference>
<comment type="subcellular location">
    <subcellularLocation>
        <location evidence="1 7">Mitochondrion</location>
    </subcellularLocation>
</comment>
<dbReference type="PANTHER" id="PTHR12049:SF7">
    <property type="entry name" value="PROTEIN ARGININE METHYLTRANSFERASE NDUFAF7, MITOCHONDRIAL"/>
    <property type="match status" value="1"/>
</dbReference>
<evidence type="ECO:0000256" key="8">
    <source>
        <dbReference type="SAM" id="MobiDB-lite"/>
    </source>
</evidence>
<comment type="function">
    <text evidence="7">Arginine methyltransferase involved in the assembly or stability of mitochondrial NADH:ubiquinone oxidoreductase complex (complex I).</text>
</comment>
<dbReference type="Gene3D" id="3.40.50.12710">
    <property type="match status" value="1"/>
</dbReference>
<dbReference type="GO" id="GO:0032259">
    <property type="term" value="P:methylation"/>
    <property type="evidence" value="ECO:0007669"/>
    <property type="project" value="UniProtKB-KW"/>
</dbReference>
<comment type="catalytic activity">
    <reaction evidence="6 7">
        <text>L-arginyl-[protein] + 2 S-adenosyl-L-methionine = N(omega),N(omega)'-dimethyl-L-arginyl-[protein] + 2 S-adenosyl-L-homocysteine + 2 H(+)</text>
        <dbReference type="Rhea" id="RHEA:48108"/>
        <dbReference type="Rhea" id="RHEA-COMP:10532"/>
        <dbReference type="Rhea" id="RHEA-COMP:11992"/>
        <dbReference type="ChEBI" id="CHEBI:15378"/>
        <dbReference type="ChEBI" id="CHEBI:29965"/>
        <dbReference type="ChEBI" id="CHEBI:57856"/>
        <dbReference type="ChEBI" id="CHEBI:59789"/>
        <dbReference type="ChEBI" id="CHEBI:88221"/>
        <dbReference type="EC" id="2.1.1.320"/>
    </reaction>
</comment>
<protein>
    <recommendedName>
        <fullName evidence="7">Protein arginine methyltransferase NDUFAF7</fullName>
        <ecNumber evidence="7">2.1.1.320</ecNumber>
    </recommendedName>
</protein>
<dbReference type="InterPro" id="IPR038375">
    <property type="entry name" value="NDUFAF7_sf"/>
</dbReference>
<dbReference type="AlphaFoldDB" id="A0A0F7SQA8"/>
<reference evidence="9" key="1">
    <citation type="submission" date="2014-08" db="EMBL/GenBank/DDBJ databases">
        <authorList>
            <person name="Sharma Rahul"/>
            <person name="Thines Marco"/>
        </authorList>
    </citation>
    <scope>NUCLEOTIDE SEQUENCE</scope>
</reference>
<dbReference type="EC" id="2.1.1.320" evidence="7"/>
<dbReference type="GO" id="GO:0035243">
    <property type="term" value="F:protein-arginine omega-N symmetric methyltransferase activity"/>
    <property type="evidence" value="ECO:0007669"/>
    <property type="project" value="UniProtKB-EC"/>
</dbReference>
<dbReference type="EMBL" id="LN483142">
    <property type="protein sequence ID" value="CED82745.1"/>
    <property type="molecule type" value="Genomic_DNA"/>
</dbReference>
<dbReference type="InterPro" id="IPR029063">
    <property type="entry name" value="SAM-dependent_MTases_sf"/>
</dbReference>
<keyword evidence="3 7" id="KW-0489">Methyltransferase</keyword>
<comment type="similarity">
    <text evidence="2 7">Belongs to the NDUFAF7 family.</text>
</comment>
<sequence length="480" mass="53014">MFTILRSQKSSRPSRVLCNLVRSYSSLPSSSDVSSFNSFSKSAASALDVDTTRSFQKPPPTPIPEDDTPLGSILRKTIDAAGPMPLARYMTLCLGHPEHGYYTTKEDVLGEKGDFITSPEISQVFGELIAIWLITRWQANGSPSSVRLLELGPGRGTLMADILRTFKQFSFMAETIQTVDLVESSPVMREAQKKALEPYLKRKDGSHVQIRWFDRIEEVPVSDAYTLFSAHEFFDALPIHLLERVPPPLEPEPSPVTTSPSPENTDLSKPHFHELLVTYTPPSPAFHFTLSVEPTPYSTYIPTTSAEFEKVEIGQRIEVGAVGFGIMRRLGALLFEGKNAGGGSGLVIDYGKDGFYSESFRAFKAHAALSPFLTPGLSDLTTNVNFSHLRTALLASPFGSQIRPLGPISQADFLEQMGLIPRVDGLVRGKPDETGKRIRQGAERLVDREGMGTEYVFFGLEGKPKEPSQRDNDQAVWPFV</sequence>
<evidence type="ECO:0000256" key="6">
    <source>
        <dbReference type="ARBA" id="ARBA00048612"/>
    </source>
</evidence>
<keyword evidence="4 7" id="KW-0808">Transferase</keyword>
<dbReference type="Pfam" id="PF02636">
    <property type="entry name" value="Methyltransf_28"/>
    <property type="match status" value="1"/>
</dbReference>
<dbReference type="GO" id="GO:0032981">
    <property type="term" value="P:mitochondrial respiratory chain complex I assembly"/>
    <property type="evidence" value="ECO:0007669"/>
    <property type="project" value="TreeGrafter"/>
</dbReference>
<feature type="region of interest" description="Disordered" evidence="8">
    <location>
        <begin position="50"/>
        <end position="70"/>
    </location>
</feature>
<dbReference type="InterPro" id="IPR003788">
    <property type="entry name" value="NDUFAF7"/>
</dbReference>
<evidence type="ECO:0000256" key="7">
    <source>
        <dbReference type="RuleBase" id="RU364114"/>
    </source>
</evidence>
<feature type="region of interest" description="Disordered" evidence="8">
    <location>
        <begin position="245"/>
        <end position="265"/>
    </location>
</feature>
<evidence type="ECO:0000256" key="2">
    <source>
        <dbReference type="ARBA" id="ARBA00005891"/>
    </source>
</evidence>
<evidence type="ECO:0000313" key="9">
    <source>
        <dbReference type="EMBL" id="CED82745.1"/>
    </source>
</evidence>
<evidence type="ECO:0000256" key="3">
    <source>
        <dbReference type="ARBA" id="ARBA00022603"/>
    </source>
</evidence>
<feature type="compositionally biased region" description="Pro residues" evidence="8">
    <location>
        <begin position="245"/>
        <end position="254"/>
    </location>
</feature>
<dbReference type="PANTHER" id="PTHR12049">
    <property type="entry name" value="PROTEIN ARGININE METHYLTRANSFERASE NDUFAF7, MITOCHONDRIAL"/>
    <property type="match status" value="1"/>
</dbReference>
<name>A0A0F7SQA8_PHARH</name>
<organism evidence="9">
    <name type="scientific">Phaffia rhodozyma</name>
    <name type="common">Yeast</name>
    <name type="synonym">Xanthophyllomyces dendrorhous</name>
    <dbReference type="NCBI Taxonomy" id="264483"/>
    <lineage>
        <taxon>Eukaryota</taxon>
        <taxon>Fungi</taxon>
        <taxon>Dikarya</taxon>
        <taxon>Basidiomycota</taxon>
        <taxon>Agaricomycotina</taxon>
        <taxon>Tremellomycetes</taxon>
        <taxon>Cystofilobasidiales</taxon>
        <taxon>Mrakiaceae</taxon>
        <taxon>Phaffia</taxon>
    </lineage>
</organism>
<evidence type="ECO:0000256" key="1">
    <source>
        <dbReference type="ARBA" id="ARBA00004173"/>
    </source>
</evidence>
<keyword evidence="5 7" id="KW-0496">Mitochondrion</keyword>
<accession>A0A0F7SQA8</accession>
<dbReference type="GO" id="GO:0005739">
    <property type="term" value="C:mitochondrion"/>
    <property type="evidence" value="ECO:0007669"/>
    <property type="project" value="UniProtKB-SubCell"/>
</dbReference>
<evidence type="ECO:0000256" key="5">
    <source>
        <dbReference type="ARBA" id="ARBA00023128"/>
    </source>
</evidence>
<evidence type="ECO:0000256" key="4">
    <source>
        <dbReference type="ARBA" id="ARBA00022679"/>
    </source>
</evidence>